<dbReference type="Proteomes" id="UP001328107">
    <property type="component" value="Unassembled WGS sequence"/>
</dbReference>
<evidence type="ECO:0000256" key="1">
    <source>
        <dbReference type="ARBA" id="ARBA00004613"/>
    </source>
</evidence>
<evidence type="ECO:0000256" key="3">
    <source>
        <dbReference type="ARBA" id="ARBA00022525"/>
    </source>
</evidence>
<evidence type="ECO:0000256" key="5">
    <source>
        <dbReference type="SAM" id="SignalP"/>
    </source>
</evidence>
<protein>
    <recommendedName>
        <fullName evidence="8">Transthyretin-like protein 46</fullName>
    </recommendedName>
</protein>
<comment type="similarity">
    <text evidence="2">Belongs to the nematode transthyretin-like family.</text>
</comment>
<evidence type="ECO:0000256" key="2">
    <source>
        <dbReference type="ARBA" id="ARBA00010112"/>
    </source>
</evidence>
<organism evidence="6 7">
    <name type="scientific">Pristionchus mayeri</name>
    <dbReference type="NCBI Taxonomy" id="1317129"/>
    <lineage>
        <taxon>Eukaryota</taxon>
        <taxon>Metazoa</taxon>
        <taxon>Ecdysozoa</taxon>
        <taxon>Nematoda</taxon>
        <taxon>Chromadorea</taxon>
        <taxon>Rhabditida</taxon>
        <taxon>Rhabditina</taxon>
        <taxon>Diplogasteromorpha</taxon>
        <taxon>Diplogasteroidea</taxon>
        <taxon>Neodiplogasteridae</taxon>
        <taxon>Pristionchus</taxon>
    </lineage>
</organism>
<sequence>LQMQTLFVLLISSLAVSCTIWGHDQSVGARGTLMCGNQPLAGAMVKLWDKDRLGLDDLLAETQSNPDGTFQITGTENEIGKIDPILKVYHECNNKYFGIIRKFCYRKHAYKIPKEYINKGRNVNKWYEFGVQNFEAKIAGEDTECFPNIING</sequence>
<dbReference type="AlphaFoldDB" id="A0AAN4YY20"/>
<keyword evidence="7" id="KW-1185">Reference proteome</keyword>
<name>A0AAN4YY20_9BILA</name>
<feature type="signal peptide" evidence="5">
    <location>
        <begin position="1"/>
        <end position="18"/>
    </location>
</feature>
<feature type="non-terminal residue" evidence="6">
    <location>
        <position position="1"/>
    </location>
</feature>
<dbReference type="InterPro" id="IPR001534">
    <property type="entry name" value="Transthyretin-like"/>
</dbReference>
<dbReference type="GO" id="GO:0009986">
    <property type="term" value="C:cell surface"/>
    <property type="evidence" value="ECO:0007669"/>
    <property type="project" value="InterPro"/>
</dbReference>
<keyword evidence="3" id="KW-0964">Secreted</keyword>
<keyword evidence="4 5" id="KW-0732">Signal</keyword>
<accession>A0AAN4YY20</accession>
<evidence type="ECO:0000313" key="6">
    <source>
        <dbReference type="EMBL" id="GMR31042.1"/>
    </source>
</evidence>
<comment type="caution">
    <text evidence="6">The sequence shown here is derived from an EMBL/GenBank/DDBJ whole genome shotgun (WGS) entry which is preliminary data.</text>
</comment>
<dbReference type="Gene3D" id="2.60.40.3330">
    <property type="match status" value="1"/>
</dbReference>
<proteinExistence type="inferred from homology"/>
<comment type="subcellular location">
    <subcellularLocation>
        <location evidence="1">Secreted</location>
    </subcellularLocation>
</comment>
<dbReference type="EMBL" id="BTRK01000001">
    <property type="protein sequence ID" value="GMR31042.1"/>
    <property type="molecule type" value="Genomic_DNA"/>
</dbReference>
<gene>
    <name evidence="6" type="ORF">PMAYCL1PPCAC_01237</name>
</gene>
<dbReference type="Pfam" id="PF01060">
    <property type="entry name" value="TTR-52"/>
    <property type="match status" value="1"/>
</dbReference>
<dbReference type="PANTHER" id="PTHR21700">
    <property type="entry name" value="TRANSTHYRETIN-LIKE FAMILY PROTEIN-RELATED"/>
    <property type="match status" value="1"/>
</dbReference>
<evidence type="ECO:0008006" key="8">
    <source>
        <dbReference type="Google" id="ProtNLM"/>
    </source>
</evidence>
<evidence type="ECO:0000313" key="7">
    <source>
        <dbReference type="Proteomes" id="UP001328107"/>
    </source>
</evidence>
<evidence type="ECO:0000256" key="4">
    <source>
        <dbReference type="ARBA" id="ARBA00022729"/>
    </source>
</evidence>
<feature type="chain" id="PRO_5042935947" description="Transthyretin-like protein 46" evidence="5">
    <location>
        <begin position="19"/>
        <end position="152"/>
    </location>
</feature>
<dbReference type="PANTHER" id="PTHR21700:SF3">
    <property type="entry name" value="TRANSTHYRETIN-LIKE PROTEIN 5"/>
    <property type="match status" value="1"/>
</dbReference>
<dbReference type="GO" id="GO:0005576">
    <property type="term" value="C:extracellular region"/>
    <property type="evidence" value="ECO:0007669"/>
    <property type="project" value="UniProtKB-SubCell"/>
</dbReference>
<dbReference type="InterPro" id="IPR038479">
    <property type="entry name" value="Transthyretin-like_sf"/>
</dbReference>
<reference evidence="7" key="1">
    <citation type="submission" date="2022-10" db="EMBL/GenBank/DDBJ databases">
        <title>Genome assembly of Pristionchus species.</title>
        <authorList>
            <person name="Yoshida K."/>
            <person name="Sommer R.J."/>
        </authorList>
    </citation>
    <scope>NUCLEOTIDE SEQUENCE [LARGE SCALE GENOMIC DNA]</scope>
    <source>
        <strain evidence="7">RS5460</strain>
    </source>
</reference>